<dbReference type="InterPro" id="IPR003029">
    <property type="entry name" value="S1_domain"/>
</dbReference>
<feature type="compositionally biased region" description="Basic residues" evidence="1">
    <location>
        <begin position="164"/>
        <end position="175"/>
    </location>
</feature>
<dbReference type="PROSITE" id="PS50126">
    <property type="entry name" value="S1"/>
    <property type="match status" value="4"/>
</dbReference>
<dbReference type="GO" id="GO:0032040">
    <property type="term" value="C:small-subunit processome"/>
    <property type="evidence" value="ECO:0007669"/>
    <property type="project" value="TreeGrafter"/>
</dbReference>
<feature type="domain" description="S1 motif" evidence="2">
    <location>
        <begin position="599"/>
        <end position="667"/>
    </location>
</feature>
<evidence type="ECO:0000259" key="2">
    <source>
        <dbReference type="PROSITE" id="PS50126"/>
    </source>
</evidence>
<feature type="domain" description="S1 motif" evidence="2">
    <location>
        <begin position="881"/>
        <end position="951"/>
    </location>
</feature>
<name>A0AAD5RFT2_PARTN</name>
<keyword evidence="4" id="KW-1185">Reference proteome</keyword>
<dbReference type="PANTHER" id="PTHR23270:SF10">
    <property type="entry name" value="PROTEIN RRP5 HOMOLOG"/>
    <property type="match status" value="1"/>
</dbReference>
<dbReference type="InterPro" id="IPR045209">
    <property type="entry name" value="Rrp5"/>
</dbReference>
<evidence type="ECO:0000313" key="4">
    <source>
        <dbReference type="Proteomes" id="UP001196413"/>
    </source>
</evidence>
<dbReference type="EMBL" id="JAHQIW010007504">
    <property type="protein sequence ID" value="KAJ1375063.1"/>
    <property type="molecule type" value="Genomic_DNA"/>
</dbReference>
<dbReference type="SMART" id="SM00316">
    <property type="entry name" value="S1"/>
    <property type="match status" value="6"/>
</dbReference>
<sequence>MERCAGVLTICEDGPSKYPRLTYRARYTCFALDGLISRIITLRLLQSPRGAQSPILRSPLALCVCCSVKDEYKWIDIGNKFDSFWTNFFSEGLSRDNHRVCGEHNAPLRSKQPMCRALNTLLRDKHQRIREQGFLHCGYARMIAIDHEIDFPRGGTTTADRSSQKKSKLSSKVKSGRSENQLFGVDKKQTTKKRKLVAAETPSKKRKLDGKGTVWKKPITQNLLTDGVMGLGVVVEIYAHYVLLETAYSCRVKLPATQVSKKFTELLKSEEVSLESMFVVGQMVPFRVIERSSLITEKKYRSNGKKFTSENLPVVTCDPTKLNSHITPQTLMPGLVLHAVVVSQEEKGVVMDIGMQSMQAFLPTEKQQRPVQVGQPVIVRVDSLKTSRVVIVNSYVERDNLCLETCESLVLNHLMPGTIIECVPDPQPSVSAGVYVTFGNGVRGFVAKNHLPPRLRSDITKVGKTLRCVVMFCQQNTPLLVLSAHPDVVAISKPEKRASFLGYSIGDRLKCQVIDVVPSKFLVCFSLPTSDDGKVPLIAAISYKQYLKKPEKFETFYSIGSEHKCRIMSFRYADRCIVVSDRKDVFNQKFVSYSDAVLGEVVNAKVTDVHPRGVQVTVNEMIKGFIPLDHVADKKIALEKAFTVGTNVESRVLLVNEKKKQIWLTARPSLVNFKGVLITSYNPNYDGVVTVGTVAKILETGGAVVQFFGAVRGLLPATETRKIADEIRQGMVLNVRVISINASEEKMVLSLADESLCAPKHIINPKSVNFDTNGKLVFTGVVDDVCENELMGGRKSEKILLHLECDTSVKGFLIPIHFSDFLDSPLESMRKSFLKGYKLYPITPLGSVGGINRFTSKRFICTWLECFEKDIPKCFDDLRPRQLVCGVISQRDPDDCLYVEIAGGSGLLGKVAFEDVDGEKDGACSLQVGQTVVGSIRSVHAEKKTFRISLKLVHCVPREHLPSKVSSPAATMALQLVRSCVEEVLEFTRFSKVKLPIHGTAVISTVSQIVDDEVVRAF</sequence>
<dbReference type="SUPFAM" id="SSF50249">
    <property type="entry name" value="Nucleic acid-binding proteins"/>
    <property type="match status" value="4"/>
</dbReference>
<proteinExistence type="predicted"/>
<feature type="domain" description="S1 motif" evidence="2">
    <location>
        <begin position="412"/>
        <end position="485"/>
    </location>
</feature>
<reference evidence="3" key="1">
    <citation type="submission" date="2021-06" db="EMBL/GenBank/DDBJ databases">
        <title>Parelaphostrongylus tenuis whole genome reference sequence.</title>
        <authorList>
            <person name="Garwood T.J."/>
            <person name="Larsen P.A."/>
            <person name="Fountain-Jones N.M."/>
            <person name="Garbe J.R."/>
            <person name="Macchietto M.G."/>
            <person name="Kania S.A."/>
            <person name="Gerhold R.W."/>
            <person name="Richards J.E."/>
            <person name="Wolf T.M."/>
        </authorList>
    </citation>
    <scope>NUCLEOTIDE SEQUENCE</scope>
    <source>
        <strain evidence="3">MNPRO001-30</strain>
        <tissue evidence="3">Meninges</tissue>
    </source>
</reference>
<dbReference type="Gene3D" id="2.40.50.140">
    <property type="entry name" value="Nucleic acid-binding proteins"/>
    <property type="match status" value="3"/>
</dbReference>
<dbReference type="GO" id="GO:0006364">
    <property type="term" value="P:rRNA processing"/>
    <property type="evidence" value="ECO:0007669"/>
    <property type="project" value="InterPro"/>
</dbReference>
<dbReference type="Pfam" id="PF00575">
    <property type="entry name" value="S1"/>
    <property type="match status" value="1"/>
</dbReference>
<evidence type="ECO:0000256" key="1">
    <source>
        <dbReference type="SAM" id="MobiDB-lite"/>
    </source>
</evidence>
<accession>A0AAD5RFT2</accession>
<dbReference type="GO" id="GO:0003723">
    <property type="term" value="F:RNA binding"/>
    <property type="evidence" value="ECO:0007669"/>
    <property type="project" value="TreeGrafter"/>
</dbReference>
<feature type="region of interest" description="Disordered" evidence="1">
    <location>
        <begin position="154"/>
        <end position="183"/>
    </location>
</feature>
<dbReference type="FunFam" id="2.40.50.140:FF:000103">
    <property type="entry name" value="protein RRP5 homolog"/>
    <property type="match status" value="1"/>
</dbReference>
<organism evidence="3 4">
    <name type="scientific">Parelaphostrongylus tenuis</name>
    <name type="common">Meningeal worm</name>
    <dbReference type="NCBI Taxonomy" id="148309"/>
    <lineage>
        <taxon>Eukaryota</taxon>
        <taxon>Metazoa</taxon>
        <taxon>Ecdysozoa</taxon>
        <taxon>Nematoda</taxon>
        <taxon>Chromadorea</taxon>
        <taxon>Rhabditida</taxon>
        <taxon>Rhabditina</taxon>
        <taxon>Rhabditomorpha</taxon>
        <taxon>Strongyloidea</taxon>
        <taxon>Metastrongylidae</taxon>
        <taxon>Parelaphostrongylus</taxon>
    </lineage>
</organism>
<gene>
    <name evidence="3" type="ORF">KIN20_038286</name>
</gene>
<comment type="caution">
    <text evidence="3">The sequence shown here is derived from an EMBL/GenBank/DDBJ whole genome shotgun (WGS) entry which is preliminary data.</text>
</comment>
<dbReference type="InterPro" id="IPR012340">
    <property type="entry name" value="NA-bd_OB-fold"/>
</dbReference>
<feature type="domain" description="S1 motif" evidence="2">
    <location>
        <begin position="687"/>
        <end position="752"/>
    </location>
</feature>
<dbReference type="PANTHER" id="PTHR23270">
    <property type="entry name" value="PROGRAMMED CELL DEATH PROTEIN 11 PRE-RRNA PROCESSING PROTEIN RRP5"/>
    <property type="match status" value="1"/>
</dbReference>
<dbReference type="Proteomes" id="UP001196413">
    <property type="component" value="Unassembled WGS sequence"/>
</dbReference>
<evidence type="ECO:0000313" key="3">
    <source>
        <dbReference type="EMBL" id="KAJ1375063.1"/>
    </source>
</evidence>
<dbReference type="AlphaFoldDB" id="A0AAD5RFT2"/>
<protein>
    <recommendedName>
        <fullName evidence="2">S1 motif domain-containing protein</fullName>
    </recommendedName>
</protein>